<accession>A0A7W6GES5</accession>
<keyword evidence="5 6" id="KW-0472">Membrane</keyword>
<name>A0A7W6GES5_9HYPH</name>
<dbReference type="CDD" id="cd06662">
    <property type="entry name" value="SURF1"/>
    <property type="match status" value="1"/>
</dbReference>
<dbReference type="GO" id="GO:0005886">
    <property type="term" value="C:plasma membrane"/>
    <property type="evidence" value="ECO:0007669"/>
    <property type="project" value="UniProtKB-SubCell"/>
</dbReference>
<organism evidence="7 8">
    <name type="scientific">Hansschlegelia beijingensis</name>
    <dbReference type="NCBI Taxonomy" id="1133344"/>
    <lineage>
        <taxon>Bacteria</taxon>
        <taxon>Pseudomonadati</taxon>
        <taxon>Pseudomonadota</taxon>
        <taxon>Alphaproteobacteria</taxon>
        <taxon>Hyphomicrobiales</taxon>
        <taxon>Methylopilaceae</taxon>
        <taxon>Hansschlegelia</taxon>
    </lineage>
</organism>
<evidence type="ECO:0000256" key="1">
    <source>
        <dbReference type="ARBA" id="ARBA00004370"/>
    </source>
</evidence>
<dbReference type="EMBL" id="JACIDR010000001">
    <property type="protein sequence ID" value="MBB3972167.1"/>
    <property type="molecule type" value="Genomic_DNA"/>
</dbReference>
<evidence type="ECO:0000256" key="4">
    <source>
        <dbReference type="ARBA" id="ARBA00022989"/>
    </source>
</evidence>
<protein>
    <recommendedName>
        <fullName evidence="6">SURF1-like protein</fullName>
    </recommendedName>
</protein>
<comment type="caution">
    <text evidence="6">Lacks conserved residue(s) required for the propagation of feature annotation.</text>
</comment>
<comment type="similarity">
    <text evidence="2 6">Belongs to the SURF1 family.</text>
</comment>
<comment type="subcellular location">
    <subcellularLocation>
        <location evidence="6">Cell membrane</location>
        <topology evidence="6">Multi-pass membrane protein</topology>
    </subcellularLocation>
    <subcellularLocation>
        <location evidence="1">Membrane</location>
    </subcellularLocation>
</comment>
<gene>
    <name evidence="7" type="ORF">GGR24_000800</name>
</gene>
<evidence type="ECO:0000313" key="8">
    <source>
        <dbReference type="Proteomes" id="UP000528964"/>
    </source>
</evidence>
<dbReference type="PANTHER" id="PTHR23427:SF2">
    <property type="entry name" value="SURFEIT LOCUS PROTEIN 1"/>
    <property type="match status" value="1"/>
</dbReference>
<dbReference type="Pfam" id="PF02104">
    <property type="entry name" value="SURF1"/>
    <property type="match status" value="1"/>
</dbReference>
<dbReference type="InterPro" id="IPR045214">
    <property type="entry name" value="Surf1/Surf4"/>
</dbReference>
<comment type="caution">
    <text evidence="7">The sequence shown here is derived from an EMBL/GenBank/DDBJ whole genome shotgun (WGS) entry which is preliminary data.</text>
</comment>
<dbReference type="Proteomes" id="UP000528964">
    <property type="component" value="Unassembled WGS sequence"/>
</dbReference>
<keyword evidence="4 6" id="KW-1133">Transmembrane helix</keyword>
<sequence>MGLVFLLLLACAVFTALGIWQVQRLSWKLDLIDRVERRVHAAPSPAPGPAQWRSVTAESDEYRRVRVSGVFEQAKPALTQAVTDLGAGYWVLSPFRTSEGFTVLINRGFVPSGWRGDLDGPDRETSVTGLLRISEPNGGFLRSNDPAADRWFSRDVQAIAAARGLKDVAPYFIDADAGGDRPGGPKGGLTVVAFHNNHLVYALTWFSLALMAAGAGAYMMRRELRLRRGR</sequence>
<keyword evidence="6" id="KW-1003">Cell membrane</keyword>
<keyword evidence="3 6" id="KW-0812">Transmembrane</keyword>
<dbReference type="AlphaFoldDB" id="A0A7W6GES5"/>
<reference evidence="7 8" key="1">
    <citation type="submission" date="2020-08" db="EMBL/GenBank/DDBJ databases">
        <title>Genomic Encyclopedia of Type Strains, Phase IV (KMG-IV): sequencing the most valuable type-strain genomes for metagenomic binning, comparative biology and taxonomic classification.</title>
        <authorList>
            <person name="Goeker M."/>
        </authorList>
    </citation>
    <scope>NUCLEOTIDE SEQUENCE [LARGE SCALE GENOMIC DNA]</scope>
    <source>
        <strain evidence="7 8">DSM 25481</strain>
    </source>
</reference>
<dbReference type="InterPro" id="IPR002994">
    <property type="entry name" value="Surf1/Shy1"/>
</dbReference>
<dbReference type="PANTHER" id="PTHR23427">
    <property type="entry name" value="SURFEIT LOCUS PROTEIN"/>
    <property type="match status" value="1"/>
</dbReference>
<dbReference type="PROSITE" id="PS50895">
    <property type="entry name" value="SURF1"/>
    <property type="match status" value="1"/>
</dbReference>
<evidence type="ECO:0000313" key="7">
    <source>
        <dbReference type="EMBL" id="MBB3972167.1"/>
    </source>
</evidence>
<feature type="transmembrane region" description="Helical" evidence="6">
    <location>
        <begin position="199"/>
        <end position="220"/>
    </location>
</feature>
<evidence type="ECO:0000256" key="3">
    <source>
        <dbReference type="ARBA" id="ARBA00022692"/>
    </source>
</evidence>
<proteinExistence type="inferred from homology"/>
<evidence type="ECO:0000256" key="2">
    <source>
        <dbReference type="ARBA" id="ARBA00007165"/>
    </source>
</evidence>
<evidence type="ECO:0000256" key="5">
    <source>
        <dbReference type="ARBA" id="ARBA00023136"/>
    </source>
</evidence>
<evidence type="ECO:0000256" key="6">
    <source>
        <dbReference type="RuleBase" id="RU363076"/>
    </source>
</evidence>
<keyword evidence="8" id="KW-1185">Reference proteome</keyword>